<dbReference type="PROSITE" id="PS51004">
    <property type="entry name" value="SEMA"/>
    <property type="match status" value="1"/>
</dbReference>
<evidence type="ECO:0000256" key="1">
    <source>
        <dbReference type="ARBA" id="ARBA00004370"/>
    </source>
</evidence>
<comment type="caution">
    <text evidence="6">Lacks conserved residue(s) required for the propagation of feature annotation.</text>
</comment>
<dbReference type="InterPro" id="IPR015943">
    <property type="entry name" value="WD40/YVTN_repeat-like_dom_sf"/>
</dbReference>
<dbReference type="PANTHER" id="PTHR22625:SF61">
    <property type="entry name" value="HEPATOCYTE GROWTH FACTOR RECEPTOR"/>
    <property type="match status" value="1"/>
</dbReference>
<feature type="chain" id="PRO_5043383785" description="Sema domain-containing protein" evidence="7">
    <location>
        <begin position="25"/>
        <end position="596"/>
    </location>
</feature>
<dbReference type="InterPro" id="IPR031148">
    <property type="entry name" value="Plexin"/>
</dbReference>
<dbReference type="InterPro" id="IPR016201">
    <property type="entry name" value="PSI"/>
</dbReference>
<dbReference type="InterPro" id="IPR036352">
    <property type="entry name" value="Semap_dom_sf"/>
</dbReference>
<dbReference type="Gene3D" id="3.30.1680.10">
    <property type="entry name" value="ligand-binding face of the semaphorins, domain 2"/>
    <property type="match status" value="1"/>
</dbReference>
<dbReference type="AlphaFoldDB" id="A0AAV6VMH2"/>
<keyword evidence="7" id="KW-0732">Signal</keyword>
<dbReference type="SMART" id="SM00423">
    <property type="entry name" value="PSI"/>
    <property type="match status" value="1"/>
</dbReference>
<dbReference type="PANTHER" id="PTHR22625">
    <property type="entry name" value="PLEXIN"/>
    <property type="match status" value="1"/>
</dbReference>
<name>A0AAV6VMH2_9ARAC</name>
<evidence type="ECO:0000256" key="7">
    <source>
        <dbReference type="SAM" id="SignalP"/>
    </source>
</evidence>
<dbReference type="GO" id="GO:0002116">
    <property type="term" value="C:semaphorin receptor complex"/>
    <property type="evidence" value="ECO:0007669"/>
    <property type="project" value="TreeGrafter"/>
</dbReference>
<dbReference type="GO" id="GO:0007399">
    <property type="term" value="P:nervous system development"/>
    <property type="evidence" value="ECO:0007669"/>
    <property type="project" value="UniProtKB-KW"/>
</dbReference>
<evidence type="ECO:0000256" key="5">
    <source>
        <dbReference type="ARBA" id="ARBA00023180"/>
    </source>
</evidence>
<keyword evidence="5" id="KW-0325">Glycoprotein</keyword>
<comment type="subcellular location">
    <subcellularLocation>
        <location evidence="1">Membrane</location>
    </subcellularLocation>
</comment>
<keyword evidence="10" id="KW-1185">Reference proteome</keyword>
<proteinExistence type="predicted"/>
<dbReference type="InterPro" id="IPR002165">
    <property type="entry name" value="Plexin_repeat"/>
</dbReference>
<dbReference type="SUPFAM" id="SSF103575">
    <property type="entry name" value="Plexin repeat"/>
    <property type="match status" value="1"/>
</dbReference>
<evidence type="ECO:0000313" key="9">
    <source>
        <dbReference type="EMBL" id="KAG8197895.1"/>
    </source>
</evidence>
<dbReference type="SUPFAM" id="SSF101912">
    <property type="entry name" value="Sema domain"/>
    <property type="match status" value="1"/>
</dbReference>
<evidence type="ECO:0000313" key="10">
    <source>
        <dbReference type="Proteomes" id="UP000827092"/>
    </source>
</evidence>
<feature type="domain" description="Sema" evidence="8">
    <location>
        <begin position="16"/>
        <end position="496"/>
    </location>
</feature>
<protein>
    <recommendedName>
        <fullName evidence="8">Sema domain-containing protein</fullName>
    </recommendedName>
</protein>
<dbReference type="SMART" id="SM00630">
    <property type="entry name" value="Sema"/>
    <property type="match status" value="1"/>
</dbReference>
<dbReference type="GO" id="GO:0017154">
    <property type="term" value="F:semaphorin receptor activity"/>
    <property type="evidence" value="ECO:0007669"/>
    <property type="project" value="InterPro"/>
</dbReference>
<dbReference type="Gene3D" id="2.130.10.10">
    <property type="entry name" value="YVTN repeat-like/Quinoprotein amine dehydrogenase"/>
    <property type="match status" value="1"/>
</dbReference>
<feature type="signal peptide" evidence="7">
    <location>
        <begin position="1"/>
        <end position="24"/>
    </location>
</feature>
<evidence type="ECO:0000256" key="2">
    <source>
        <dbReference type="ARBA" id="ARBA00022902"/>
    </source>
</evidence>
<evidence type="ECO:0000256" key="6">
    <source>
        <dbReference type="PROSITE-ProRule" id="PRU00352"/>
    </source>
</evidence>
<keyword evidence="2" id="KW-0524">Neurogenesis</keyword>
<comment type="caution">
    <text evidence="9">The sequence shown here is derived from an EMBL/GenBank/DDBJ whole genome shotgun (WGS) entry which is preliminary data.</text>
</comment>
<dbReference type="GO" id="GO:0005886">
    <property type="term" value="C:plasma membrane"/>
    <property type="evidence" value="ECO:0007669"/>
    <property type="project" value="TreeGrafter"/>
</dbReference>
<keyword evidence="4" id="KW-1015">Disulfide bond</keyword>
<dbReference type="Pfam" id="PF01403">
    <property type="entry name" value="Sema"/>
    <property type="match status" value="1"/>
</dbReference>
<evidence type="ECO:0000256" key="4">
    <source>
        <dbReference type="ARBA" id="ARBA00023157"/>
    </source>
</evidence>
<dbReference type="EMBL" id="JAFNEN010000047">
    <property type="protein sequence ID" value="KAG8197895.1"/>
    <property type="molecule type" value="Genomic_DNA"/>
</dbReference>
<dbReference type="Pfam" id="PF01437">
    <property type="entry name" value="PSI"/>
    <property type="match status" value="1"/>
</dbReference>
<sequence length="596" mass="65572">MIPAHPTILILIPLLNLVIPACSSRPSPVPPNLRVFREPLNPNPLQLVVVHDNQVVVGGRNTLYHFDADLKLRGKVSTGPRLDNPACLYPTFPCNYTRTTTDDDIRLLLVIAQDEDEDEPLLLNCGTLYQGACRVRPLTHIAGPRSAWVGPLNETVGLVGSPLGSTVGFVSTAGTLWTGATYDEDRPVSKTAVASRELLQGDEGFRLEYSHETDTEFTGLHFDPKYRRVYKVDYIHAFEHENFAYFLQTQRVAIESENFETRLARVCSSDPTFFSYTELPLRCHYGLEVYALATAAYVGPAGDLLGRRLKLPGGGAAQVLYVSFVKPMPGHGSGVTDRTKGSVVCSFPMSTVVEAFTNATKQCFRAEIRTQLLKHVVGSEMACKSQDSVKIDDNFCGSGLNHYIGGRESLPGGFRTYLDAQVTSLVVTLQKGKAVAVAGTDTGDVYKIHLEKRKQLYALNIADGEEDKAVRRSNALDASHENVYFLVGDRAVKFPVGSCSVYRDCGSCLNTDDPLGCGWCGDHCASLEECERPAALMTVTCPPVIYEVSGFHSSHHFIMSLIFIAHRCNSSFYSYHYLNSPEAVNKTLITFKMNTT</sequence>
<dbReference type="GO" id="GO:0030334">
    <property type="term" value="P:regulation of cell migration"/>
    <property type="evidence" value="ECO:0007669"/>
    <property type="project" value="TreeGrafter"/>
</dbReference>
<keyword evidence="3" id="KW-0472">Membrane</keyword>
<gene>
    <name evidence="9" type="ORF">JTE90_020274</name>
</gene>
<dbReference type="Proteomes" id="UP000827092">
    <property type="component" value="Unassembled WGS sequence"/>
</dbReference>
<evidence type="ECO:0000259" key="8">
    <source>
        <dbReference type="PROSITE" id="PS51004"/>
    </source>
</evidence>
<accession>A0AAV6VMH2</accession>
<evidence type="ECO:0000256" key="3">
    <source>
        <dbReference type="ARBA" id="ARBA00023136"/>
    </source>
</evidence>
<reference evidence="9 10" key="1">
    <citation type="journal article" date="2022" name="Nat. Ecol. Evol.">
        <title>A masculinizing supergene underlies an exaggerated male reproductive morph in a spider.</title>
        <authorList>
            <person name="Hendrickx F."/>
            <person name="De Corte Z."/>
            <person name="Sonet G."/>
            <person name="Van Belleghem S.M."/>
            <person name="Kostlbacher S."/>
            <person name="Vangestel C."/>
        </authorList>
    </citation>
    <scope>NUCLEOTIDE SEQUENCE [LARGE SCALE GENOMIC DNA]</scope>
    <source>
        <strain evidence="9">W744_W776</strain>
    </source>
</reference>
<organism evidence="9 10">
    <name type="scientific">Oedothorax gibbosus</name>
    <dbReference type="NCBI Taxonomy" id="931172"/>
    <lineage>
        <taxon>Eukaryota</taxon>
        <taxon>Metazoa</taxon>
        <taxon>Ecdysozoa</taxon>
        <taxon>Arthropoda</taxon>
        <taxon>Chelicerata</taxon>
        <taxon>Arachnida</taxon>
        <taxon>Araneae</taxon>
        <taxon>Araneomorphae</taxon>
        <taxon>Entelegynae</taxon>
        <taxon>Araneoidea</taxon>
        <taxon>Linyphiidae</taxon>
        <taxon>Erigoninae</taxon>
        <taxon>Oedothorax</taxon>
    </lineage>
</organism>
<dbReference type="InterPro" id="IPR001627">
    <property type="entry name" value="Semap_dom"/>
</dbReference>